<evidence type="ECO:0000256" key="9">
    <source>
        <dbReference type="SAM" id="Phobius"/>
    </source>
</evidence>
<dbReference type="PANTHER" id="PTHR12982:SF0">
    <property type="entry name" value="PHOSPHATIDYLINOSITOL N-ACETYLGLUCOSAMINYLTRANSFERASE SUBUNIT C"/>
    <property type="match status" value="1"/>
</dbReference>
<name>A0AAV9UL15_9PEZI</name>
<dbReference type="GO" id="GO:0000506">
    <property type="term" value="C:glycosylphosphatidylinositol-N-acetylglucosaminyltransferase (GPI-GnT) complex"/>
    <property type="evidence" value="ECO:0007669"/>
    <property type="project" value="TreeGrafter"/>
</dbReference>
<comment type="pathway">
    <text evidence="2">Glycolipid biosynthesis; glycosylphosphatidylinositol-anchor biosynthesis.</text>
</comment>
<keyword evidence="7 9" id="KW-0472">Membrane</keyword>
<feature type="region of interest" description="Disordered" evidence="8">
    <location>
        <begin position="220"/>
        <end position="352"/>
    </location>
</feature>
<feature type="region of interest" description="Disordered" evidence="8">
    <location>
        <begin position="1"/>
        <end position="47"/>
    </location>
</feature>
<comment type="subcellular location">
    <subcellularLocation>
        <location evidence="1">Membrane</location>
        <topology evidence="1">Multi-pass membrane protein</topology>
    </subcellularLocation>
</comment>
<proteinExistence type="inferred from homology"/>
<keyword evidence="5 9" id="KW-0812">Transmembrane</keyword>
<dbReference type="InterPro" id="IPR009450">
    <property type="entry name" value="Plno_GlcNAc_GPI2"/>
</dbReference>
<evidence type="ECO:0000256" key="1">
    <source>
        <dbReference type="ARBA" id="ARBA00004141"/>
    </source>
</evidence>
<feature type="transmembrane region" description="Helical" evidence="9">
    <location>
        <begin position="466"/>
        <end position="483"/>
    </location>
</feature>
<feature type="compositionally biased region" description="Polar residues" evidence="8">
    <location>
        <begin position="1"/>
        <end position="17"/>
    </location>
</feature>
<feature type="transmembrane region" description="Helical" evidence="9">
    <location>
        <begin position="520"/>
        <end position="538"/>
    </location>
</feature>
<feature type="compositionally biased region" description="Pro residues" evidence="8">
    <location>
        <begin position="338"/>
        <end position="348"/>
    </location>
</feature>
<evidence type="ECO:0000256" key="7">
    <source>
        <dbReference type="ARBA" id="ARBA00023136"/>
    </source>
</evidence>
<gene>
    <name evidence="10" type="ORF">TWF730_001305</name>
</gene>
<dbReference type="Proteomes" id="UP001373714">
    <property type="component" value="Unassembled WGS sequence"/>
</dbReference>
<accession>A0AAV9UL15</accession>
<feature type="compositionally biased region" description="Polar residues" evidence="8">
    <location>
        <begin position="87"/>
        <end position="96"/>
    </location>
</feature>
<protein>
    <submittedName>
        <fullName evidence="10">Uncharacterized protein</fullName>
    </submittedName>
</protein>
<reference evidence="10 11" key="1">
    <citation type="submission" date="2019-10" db="EMBL/GenBank/DDBJ databases">
        <authorList>
            <person name="Palmer J.M."/>
        </authorList>
    </citation>
    <scope>NUCLEOTIDE SEQUENCE [LARGE SCALE GENOMIC DNA]</scope>
    <source>
        <strain evidence="10 11">TWF730</strain>
    </source>
</reference>
<comment type="similarity">
    <text evidence="3">Belongs to the PIGC family.</text>
</comment>
<sequence length="562" mass="61256">MALSLPSTDSPVSSGFDRSQRLSISSSKPPPLSNGIKSPDAARNGILHHPKGLKQYSSTLLEIPTVQAAAPSTSSRTPTRSPKENNEQNLPTILTEGPSPTSAFSYSGRGTIKEARNRRRKPWKKLMWVKQNYPDNYTDATFLESLQRNINFRAYDFWPLVYDTTVIIQHISTVVVFVCAFIAISVGKVQPGYVAGASTILTILGWLVWDDWNEEEQNLLTKAQQAAPSASRGENIRESESVNRSGKLKPENIREMTGSPNLAGLRAGEPKSSAVRSVSLSPKKSDQRSNLRPSVDNTRSTTSSKAGSDTLKPNGQHGKPLARSLTAPVYSSSINTPTRPPSPPPPPSRANRRLSTLKSALLIYSTLLGLSPILKSLTRTTTSDSIWALSSWLFLVNLLCFDYGLSEGDTEVKRGADGGVHLPHGGLGPPGVGNSLKRKLPTSLSTTTALAASVVLASRLTETADVFSLLLFSIQIFGLFPLFRRRLRHLSSVLHVSLTSVLVAFAGASLHYVVNWQWSLMWFGIVFGGGGGAAWVLMGMQRYKNEIRGPWDPARPVFSQRQ</sequence>
<evidence type="ECO:0000256" key="6">
    <source>
        <dbReference type="ARBA" id="ARBA00022989"/>
    </source>
</evidence>
<dbReference type="GO" id="GO:0006506">
    <property type="term" value="P:GPI anchor biosynthetic process"/>
    <property type="evidence" value="ECO:0007669"/>
    <property type="project" value="UniProtKB-KW"/>
</dbReference>
<feature type="compositionally biased region" description="Low complexity" evidence="8">
    <location>
        <begin position="68"/>
        <end position="80"/>
    </location>
</feature>
<dbReference type="PANTHER" id="PTHR12982">
    <property type="entry name" value="PHOSPHATIDYLINOSITOL GLYCAN, CLASS C"/>
    <property type="match status" value="1"/>
</dbReference>
<evidence type="ECO:0000313" key="11">
    <source>
        <dbReference type="Proteomes" id="UP001373714"/>
    </source>
</evidence>
<evidence type="ECO:0000256" key="5">
    <source>
        <dbReference type="ARBA" id="ARBA00022692"/>
    </source>
</evidence>
<evidence type="ECO:0000313" key="10">
    <source>
        <dbReference type="EMBL" id="KAK6341816.1"/>
    </source>
</evidence>
<evidence type="ECO:0000256" key="4">
    <source>
        <dbReference type="ARBA" id="ARBA00022502"/>
    </source>
</evidence>
<feature type="region of interest" description="Disordered" evidence="8">
    <location>
        <begin position="66"/>
        <end position="96"/>
    </location>
</feature>
<keyword evidence="6 9" id="KW-1133">Transmembrane helix</keyword>
<comment type="caution">
    <text evidence="10">The sequence shown here is derived from an EMBL/GenBank/DDBJ whole genome shotgun (WGS) entry which is preliminary data.</text>
</comment>
<dbReference type="AlphaFoldDB" id="A0AAV9UL15"/>
<dbReference type="EMBL" id="JAVHNS010000010">
    <property type="protein sequence ID" value="KAK6341816.1"/>
    <property type="molecule type" value="Genomic_DNA"/>
</dbReference>
<evidence type="ECO:0000256" key="8">
    <source>
        <dbReference type="SAM" id="MobiDB-lite"/>
    </source>
</evidence>
<feature type="transmembrane region" description="Helical" evidence="9">
    <location>
        <begin position="495"/>
        <end position="514"/>
    </location>
</feature>
<keyword evidence="4" id="KW-0337">GPI-anchor biosynthesis</keyword>
<evidence type="ECO:0000256" key="2">
    <source>
        <dbReference type="ARBA" id="ARBA00004687"/>
    </source>
</evidence>
<evidence type="ECO:0000256" key="3">
    <source>
        <dbReference type="ARBA" id="ARBA00008321"/>
    </source>
</evidence>
<dbReference type="Pfam" id="PF06432">
    <property type="entry name" value="GPI2"/>
    <property type="match status" value="1"/>
</dbReference>
<feature type="compositionally biased region" description="Polar residues" evidence="8">
    <location>
        <begin position="290"/>
        <end position="313"/>
    </location>
</feature>
<organism evidence="10 11">
    <name type="scientific">Orbilia blumenaviensis</name>
    <dbReference type="NCBI Taxonomy" id="1796055"/>
    <lineage>
        <taxon>Eukaryota</taxon>
        <taxon>Fungi</taxon>
        <taxon>Dikarya</taxon>
        <taxon>Ascomycota</taxon>
        <taxon>Pezizomycotina</taxon>
        <taxon>Orbiliomycetes</taxon>
        <taxon>Orbiliales</taxon>
        <taxon>Orbiliaceae</taxon>
        <taxon>Orbilia</taxon>
    </lineage>
</organism>
<keyword evidence="11" id="KW-1185">Reference proteome</keyword>